<accession>A0ABT5BMF3</accession>
<evidence type="ECO:0000313" key="2">
    <source>
        <dbReference type="Proteomes" id="UP001217838"/>
    </source>
</evidence>
<comment type="caution">
    <text evidence="1">The sequence shown here is derived from an EMBL/GenBank/DDBJ whole genome shotgun (WGS) entry which is preliminary data.</text>
</comment>
<dbReference type="RefSeq" id="WP_272010328.1">
    <property type="nucleotide sequence ID" value="NZ_JAQNDN010000027.1"/>
</dbReference>
<protein>
    <recommendedName>
        <fullName evidence="3">Tetratricopeptide repeat-containing protein</fullName>
    </recommendedName>
</protein>
<organism evidence="1 2">
    <name type="scientific">Nannocystis radixulma</name>
    <dbReference type="NCBI Taxonomy" id="2995305"/>
    <lineage>
        <taxon>Bacteria</taxon>
        <taxon>Pseudomonadati</taxon>
        <taxon>Myxococcota</taxon>
        <taxon>Polyangia</taxon>
        <taxon>Nannocystales</taxon>
        <taxon>Nannocystaceae</taxon>
        <taxon>Nannocystis</taxon>
    </lineage>
</organism>
<evidence type="ECO:0008006" key="3">
    <source>
        <dbReference type="Google" id="ProtNLM"/>
    </source>
</evidence>
<reference evidence="1 2" key="1">
    <citation type="submission" date="2022-11" db="EMBL/GenBank/DDBJ databases">
        <title>Minimal conservation of predation-associated metabolite biosynthetic gene clusters underscores biosynthetic potential of Myxococcota including descriptions for ten novel species: Archangium lansinium sp. nov., Myxococcus landrumus sp. nov., Nannocystis bai.</title>
        <authorList>
            <person name="Ahearne A."/>
            <person name="Stevens C."/>
            <person name="Dowd S."/>
        </authorList>
    </citation>
    <scope>NUCLEOTIDE SEQUENCE [LARGE SCALE GENOMIC DNA]</scope>
    <source>
        <strain evidence="1 2">NCELM</strain>
    </source>
</reference>
<proteinExistence type="predicted"/>
<dbReference type="EMBL" id="JAQNDN010000027">
    <property type="protein sequence ID" value="MDC0675341.1"/>
    <property type="molecule type" value="Genomic_DNA"/>
</dbReference>
<name>A0ABT5BMF3_9BACT</name>
<evidence type="ECO:0000313" key="1">
    <source>
        <dbReference type="EMBL" id="MDC0675341.1"/>
    </source>
</evidence>
<gene>
    <name evidence="1" type="ORF">POL58_46795</name>
</gene>
<dbReference type="Proteomes" id="UP001217838">
    <property type="component" value="Unassembled WGS sequence"/>
</dbReference>
<keyword evidence="2" id="KW-1185">Reference proteome</keyword>
<sequence length="284" mass="31062">MKKPRPKLYLSRSLNQMLGYSDGYDDSTGLTARYSRAMSAPAGSLDVAQIEMLLSQSPTDDERSLLVSIAVERLATDLFGWHANLLLVDVARHRHVLAAQPDVQRRAVEIVVAHADQLATFDGLHAEEAVDAALALVDNDPAALTALEGAFARAGNRERASKVQRRRLAAAKTADARIAVLVDIARALESHDSVEAAYAWFDVLVEAPGHEHASAEADRLFTLYEEWRTVAHVLEIRAEARLARGDTEGALEDLARAADLAVTRLDSAELLERTSTRIKQLRGL</sequence>